<protein>
    <submittedName>
        <fullName evidence="2">Uncharacterized protein</fullName>
    </submittedName>
</protein>
<sequence length="122" mass="12882">MPKTAPANRRIAARRLHTPRSPSVPPFLLKTRTATPPEAQAETRPLLLLLDHTNTLSHKAVSESGDADGITEDGGARLCVGRLPAGAPGVGVGRASPREEMSSASRQQLPDEPVVLILNHTG</sequence>
<name>A0A437D131_ORYJA</name>
<dbReference type="EMBL" id="CM012445">
    <property type="protein sequence ID" value="RVE68472.1"/>
    <property type="molecule type" value="Genomic_DNA"/>
</dbReference>
<evidence type="ECO:0000313" key="2">
    <source>
        <dbReference type="EMBL" id="RVE68472.1"/>
    </source>
</evidence>
<keyword evidence="3" id="KW-1185">Reference proteome</keyword>
<feature type="region of interest" description="Disordered" evidence="1">
    <location>
        <begin position="1"/>
        <end position="39"/>
    </location>
</feature>
<dbReference type="AlphaFoldDB" id="A0A437D131"/>
<gene>
    <name evidence="2" type="ORF">OJAV_G00092280</name>
</gene>
<feature type="region of interest" description="Disordered" evidence="1">
    <location>
        <begin position="85"/>
        <end position="111"/>
    </location>
</feature>
<evidence type="ECO:0000313" key="3">
    <source>
        <dbReference type="Proteomes" id="UP000283210"/>
    </source>
</evidence>
<organism evidence="2 3">
    <name type="scientific">Oryzias javanicus</name>
    <name type="common">Javanese ricefish</name>
    <name type="synonym">Aplocheilus javanicus</name>
    <dbReference type="NCBI Taxonomy" id="123683"/>
    <lineage>
        <taxon>Eukaryota</taxon>
        <taxon>Metazoa</taxon>
        <taxon>Chordata</taxon>
        <taxon>Craniata</taxon>
        <taxon>Vertebrata</taxon>
        <taxon>Euteleostomi</taxon>
        <taxon>Actinopterygii</taxon>
        <taxon>Neopterygii</taxon>
        <taxon>Teleostei</taxon>
        <taxon>Neoteleostei</taxon>
        <taxon>Acanthomorphata</taxon>
        <taxon>Ovalentaria</taxon>
        <taxon>Atherinomorphae</taxon>
        <taxon>Beloniformes</taxon>
        <taxon>Adrianichthyidae</taxon>
        <taxon>Oryziinae</taxon>
        <taxon>Oryzias</taxon>
    </lineage>
</organism>
<proteinExistence type="predicted"/>
<reference evidence="2 3" key="2">
    <citation type="submission" date="2019-01" db="EMBL/GenBank/DDBJ databases">
        <title>A chromosome length genome reference of the Java medaka (oryzias javanicus).</title>
        <authorList>
            <person name="Herpin A."/>
            <person name="Takehana Y."/>
            <person name="Naruse K."/>
            <person name="Ansai S."/>
            <person name="Kawaguchi M."/>
        </authorList>
    </citation>
    <scope>NUCLEOTIDE SEQUENCE [LARGE SCALE GENOMIC DNA]</scope>
    <source>
        <strain evidence="2">RS831</strain>
        <tissue evidence="2">Whole body</tissue>
    </source>
</reference>
<reference evidence="2 3" key="1">
    <citation type="submission" date="2018-11" db="EMBL/GenBank/DDBJ databases">
        <authorList>
            <person name="Lopez-Roques C."/>
            <person name="Donnadieu C."/>
            <person name="Bouchez O."/>
            <person name="Klopp C."/>
            <person name="Cabau C."/>
            <person name="Zahm M."/>
        </authorList>
    </citation>
    <scope>NUCLEOTIDE SEQUENCE [LARGE SCALE GENOMIC DNA]</scope>
    <source>
        <strain evidence="2">RS831</strain>
        <tissue evidence="2">Whole body</tissue>
    </source>
</reference>
<dbReference type="Proteomes" id="UP000283210">
    <property type="component" value="Chromosome 9"/>
</dbReference>
<evidence type="ECO:0000256" key="1">
    <source>
        <dbReference type="SAM" id="MobiDB-lite"/>
    </source>
</evidence>
<accession>A0A437D131</accession>